<evidence type="ECO:0000313" key="2">
    <source>
        <dbReference type="Proteomes" id="UP000548304"/>
    </source>
</evidence>
<evidence type="ECO:0000313" key="1">
    <source>
        <dbReference type="EMBL" id="NYH77534.1"/>
    </source>
</evidence>
<keyword evidence="2" id="KW-1185">Reference proteome</keyword>
<reference evidence="1 2" key="1">
    <citation type="submission" date="2020-07" db="EMBL/GenBank/DDBJ databases">
        <title>Genomic Encyclopedia of Type Strains, Phase III (KMG-III): the genomes of soil and plant-associated and newly described type strains.</title>
        <authorList>
            <person name="Whitman W."/>
        </authorList>
    </citation>
    <scope>NUCLEOTIDE SEQUENCE [LARGE SCALE GENOMIC DNA]</scope>
    <source>
        <strain evidence="1 2">CECT 8576</strain>
    </source>
</reference>
<dbReference type="RefSeq" id="WP_179534050.1">
    <property type="nucleotide sequence ID" value="NZ_JACBYW010000001.1"/>
</dbReference>
<proteinExistence type="predicted"/>
<dbReference type="Proteomes" id="UP000548304">
    <property type="component" value="Unassembled WGS sequence"/>
</dbReference>
<protein>
    <submittedName>
        <fullName evidence="1">Uncharacterized protein</fullName>
    </submittedName>
</protein>
<sequence>MVDSDLLVLDCDEYQRVRSRVANTFDLDARLPGQVFQENRWDSLFCEFDAVLAPEFWPALCELARWHGDECIDLLVLDPACEAFYFPEYRMYPAMSLSVEAGTDDYWSGIGHEPGGDIMGSIAVSADVVAVTGGSGEWGCWGERNPEVAVFQGFPSTVARNEWRAQFGPFLEVSGALESYVYPAPAGRTVPDEYAAILTANYGSSG</sequence>
<comment type="caution">
    <text evidence="1">The sequence shown here is derived from an EMBL/GenBank/DDBJ whole genome shotgun (WGS) entry which is preliminary data.</text>
</comment>
<gene>
    <name evidence="1" type="ORF">FHR84_000848</name>
</gene>
<accession>A0A852YQK6</accession>
<dbReference type="AlphaFoldDB" id="A0A852YQK6"/>
<dbReference type="EMBL" id="JACBYW010000001">
    <property type="protein sequence ID" value="NYH77534.1"/>
    <property type="molecule type" value="Genomic_DNA"/>
</dbReference>
<name>A0A852YQK6_9ACTN</name>
<organism evidence="1 2">
    <name type="scientific">Actinopolyspora biskrensis</name>
    <dbReference type="NCBI Taxonomy" id="1470178"/>
    <lineage>
        <taxon>Bacteria</taxon>
        <taxon>Bacillati</taxon>
        <taxon>Actinomycetota</taxon>
        <taxon>Actinomycetes</taxon>
        <taxon>Actinopolysporales</taxon>
        <taxon>Actinopolysporaceae</taxon>
        <taxon>Actinopolyspora</taxon>
    </lineage>
</organism>